<name>A0A8J3IC44_9CHLR</name>
<organism evidence="2 3">
    <name type="scientific">Ktedonospora formicarum</name>
    <dbReference type="NCBI Taxonomy" id="2778364"/>
    <lineage>
        <taxon>Bacteria</taxon>
        <taxon>Bacillati</taxon>
        <taxon>Chloroflexota</taxon>
        <taxon>Ktedonobacteria</taxon>
        <taxon>Ktedonobacterales</taxon>
        <taxon>Ktedonobacteraceae</taxon>
        <taxon>Ktedonospora</taxon>
    </lineage>
</organism>
<sequence>MTTPSLIDLIHHQQPSFWNTLPSTIPSVLVAILIIGIPLFLLRHRMRVRRVQQAETEQDKRPRSSE</sequence>
<evidence type="ECO:0000313" key="3">
    <source>
        <dbReference type="Proteomes" id="UP000612362"/>
    </source>
</evidence>
<protein>
    <submittedName>
        <fullName evidence="2">Uncharacterized protein</fullName>
    </submittedName>
</protein>
<dbReference type="Proteomes" id="UP000612362">
    <property type="component" value="Unassembled WGS sequence"/>
</dbReference>
<keyword evidence="1" id="KW-0472">Membrane</keyword>
<evidence type="ECO:0000256" key="1">
    <source>
        <dbReference type="SAM" id="Phobius"/>
    </source>
</evidence>
<proteinExistence type="predicted"/>
<dbReference type="RefSeq" id="WP_220197849.1">
    <property type="nucleotide sequence ID" value="NZ_BNJF01000004.1"/>
</dbReference>
<comment type="caution">
    <text evidence="2">The sequence shown here is derived from an EMBL/GenBank/DDBJ whole genome shotgun (WGS) entry which is preliminary data.</text>
</comment>
<dbReference type="AlphaFoldDB" id="A0A8J3IC44"/>
<evidence type="ECO:0000313" key="2">
    <source>
        <dbReference type="EMBL" id="GHO48669.1"/>
    </source>
</evidence>
<keyword evidence="3" id="KW-1185">Reference proteome</keyword>
<feature type="transmembrane region" description="Helical" evidence="1">
    <location>
        <begin position="24"/>
        <end position="42"/>
    </location>
</feature>
<gene>
    <name evidence="2" type="ORF">KSX_68320</name>
</gene>
<reference evidence="2" key="1">
    <citation type="submission" date="2020-10" db="EMBL/GenBank/DDBJ databases">
        <title>Taxonomic study of unclassified bacteria belonging to the class Ktedonobacteria.</title>
        <authorList>
            <person name="Yabe S."/>
            <person name="Wang C.M."/>
            <person name="Zheng Y."/>
            <person name="Sakai Y."/>
            <person name="Cavaletti L."/>
            <person name="Monciardini P."/>
            <person name="Donadio S."/>
        </authorList>
    </citation>
    <scope>NUCLEOTIDE SEQUENCE</scope>
    <source>
        <strain evidence="2">SOSP1-1</strain>
    </source>
</reference>
<dbReference type="EMBL" id="BNJF01000004">
    <property type="protein sequence ID" value="GHO48669.1"/>
    <property type="molecule type" value="Genomic_DNA"/>
</dbReference>
<accession>A0A8J3IC44</accession>
<keyword evidence="1" id="KW-0812">Transmembrane</keyword>
<keyword evidence="1" id="KW-1133">Transmembrane helix</keyword>